<evidence type="ECO:0000256" key="3">
    <source>
        <dbReference type="ARBA" id="ARBA00010730"/>
    </source>
</evidence>
<feature type="region of interest" description="Disordered" evidence="10">
    <location>
        <begin position="1578"/>
        <end position="1675"/>
    </location>
</feature>
<keyword evidence="5" id="KW-0159">Chromosome partition</keyword>
<dbReference type="PROSITE" id="PS51700">
    <property type="entry name" value="SEPARIN"/>
    <property type="match status" value="1"/>
</dbReference>
<dbReference type="GO" id="GO:0000272">
    <property type="term" value="P:polysaccharide catabolic process"/>
    <property type="evidence" value="ECO:0007669"/>
    <property type="project" value="UniProtKB-KW"/>
</dbReference>
<keyword evidence="6" id="KW-0119">Carbohydrate metabolism</keyword>
<evidence type="ECO:0000256" key="8">
    <source>
        <dbReference type="ARBA" id="ARBA00023316"/>
    </source>
</evidence>
<dbReference type="PANTHER" id="PTHR12792:SF0">
    <property type="entry name" value="SEPARIN"/>
    <property type="match status" value="1"/>
</dbReference>
<proteinExistence type="inferred from homology"/>
<dbReference type="PROSITE" id="PS52008">
    <property type="entry name" value="GH81"/>
    <property type="match status" value="1"/>
</dbReference>
<dbReference type="GO" id="GO:0005634">
    <property type="term" value="C:nucleus"/>
    <property type="evidence" value="ECO:0007669"/>
    <property type="project" value="InterPro"/>
</dbReference>
<comment type="catalytic activity">
    <reaction evidence="1">
        <text>Hydrolysis of (1-&gt;3)-beta-D-glucosidic linkages in (1-&gt;3)-beta-D-glucans.</text>
        <dbReference type="EC" id="3.2.1.39"/>
    </reaction>
</comment>
<dbReference type="Pfam" id="PF17652">
    <property type="entry name" value="Glyco_hydro81C"/>
    <property type="match status" value="1"/>
</dbReference>
<dbReference type="InterPro" id="IPR005314">
    <property type="entry name" value="Peptidase_C50"/>
</dbReference>
<dbReference type="GO" id="GO:0004197">
    <property type="term" value="F:cysteine-type endopeptidase activity"/>
    <property type="evidence" value="ECO:0007669"/>
    <property type="project" value="InterPro"/>
</dbReference>
<feature type="region of interest" description="Disordered" evidence="10">
    <location>
        <begin position="707"/>
        <end position="734"/>
    </location>
</feature>
<dbReference type="GO" id="GO:0006508">
    <property type="term" value="P:proteolysis"/>
    <property type="evidence" value="ECO:0007669"/>
    <property type="project" value="InterPro"/>
</dbReference>
<dbReference type="Proteomes" id="UP000310189">
    <property type="component" value="Unassembled WGS sequence"/>
</dbReference>
<reference evidence="12 13" key="1">
    <citation type="submission" date="2019-03" db="EMBL/GenBank/DDBJ databases">
        <title>Sequencing 23 genomes of Wallemia ichthyophaga.</title>
        <authorList>
            <person name="Gostincar C."/>
        </authorList>
    </citation>
    <scope>NUCLEOTIDE SEQUENCE [LARGE SCALE GENOMIC DNA]</scope>
    <source>
        <strain evidence="12 13">EXF-5753</strain>
    </source>
</reference>
<evidence type="ECO:0000256" key="1">
    <source>
        <dbReference type="ARBA" id="ARBA00000382"/>
    </source>
</evidence>
<keyword evidence="4" id="KW-0378">Hydrolase</keyword>
<evidence type="ECO:0000256" key="10">
    <source>
        <dbReference type="SAM" id="MobiDB-lite"/>
    </source>
</evidence>
<dbReference type="GO" id="GO:0051307">
    <property type="term" value="P:meiotic chromosome separation"/>
    <property type="evidence" value="ECO:0007669"/>
    <property type="project" value="TreeGrafter"/>
</dbReference>
<keyword evidence="8" id="KW-0961">Cell wall biogenesis/degradation</keyword>
<dbReference type="InterPro" id="IPR005200">
    <property type="entry name" value="Endo-beta-glucanase"/>
</dbReference>
<organism evidence="12 13">
    <name type="scientific">Wallemia hederae</name>
    <dbReference type="NCBI Taxonomy" id="1540922"/>
    <lineage>
        <taxon>Eukaryota</taxon>
        <taxon>Fungi</taxon>
        <taxon>Dikarya</taxon>
        <taxon>Basidiomycota</taxon>
        <taxon>Wallemiomycotina</taxon>
        <taxon>Wallemiomycetes</taxon>
        <taxon>Wallemiales</taxon>
        <taxon>Wallemiaceae</taxon>
        <taxon>Wallemia</taxon>
    </lineage>
</organism>
<dbReference type="GO" id="GO:0044732">
    <property type="term" value="C:mitotic spindle pole body"/>
    <property type="evidence" value="ECO:0007669"/>
    <property type="project" value="TreeGrafter"/>
</dbReference>
<comment type="catalytic activity">
    <reaction evidence="2">
        <text>All bonds known to be hydrolyzed by this endopeptidase have arginine in P1 and an acidic residue in P4. P6 is often occupied by an acidic residue or by a hydroxy-amino-acid residue, the phosphorylation of which enhances cleavage.</text>
        <dbReference type="EC" id="3.4.22.49"/>
    </reaction>
</comment>
<dbReference type="InterPro" id="IPR030397">
    <property type="entry name" value="SEPARIN_core_dom"/>
</dbReference>
<dbReference type="Pfam" id="PF03639">
    <property type="entry name" value="Glyco_hydro_81"/>
    <property type="match status" value="1"/>
</dbReference>
<feature type="compositionally biased region" description="Polar residues" evidence="10">
    <location>
        <begin position="1658"/>
        <end position="1671"/>
    </location>
</feature>
<evidence type="ECO:0000256" key="4">
    <source>
        <dbReference type="ARBA" id="ARBA00022801"/>
    </source>
</evidence>
<dbReference type="PANTHER" id="PTHR12792">
    <property type="entry name" value="EXTRA SPINDLE POLES 1-RELATED"/>
    <property type="match status" value="1"/>
</dbReference>
<protein>
    <recommendedName>
        <fullName evidence="11">Peptidase C50 domain-containing protein</fullName>
    </recommendedName>
</protein>
<evidence type="ECO:0000313" key="12">
    <source>
        <dbReference type="EMBL" id="TIA90048.1"/>
    </source>
</evidence>
<dbReference type="Gene3D" id="2.70.98.30">
    <property type="entry name" value="Golgi alpha-mannosidase II, domain 4"/>
    <property type="match status" value="1"/>
</dbReference>
<dbReference type="GO" id="GO:0072686">
    <property type="term" value="C:mitotic spindle"/>
    <property type="evidence" value="ECO:0007669"/>
    <property type="project" value="TreeGrafter"/>
</dbReference>
<comment type="similarity">
    <text evidence="3">Belongs to the glycosyl hydrolase 81 family.</text>
</comment>
<accession>A0A4T0FNU8</accession>
<dbReference type="EMBL" id="SPNW01000022">
    <property type="protein sequence ID" value="TIA90048.1"/>
    <property type="molecule type" value="Genomic_DNA"/>
</dbReference>
<dbReference type="GO" id="GO:0071555">
    <property type="term" value="P:cell wall organization"/>
    <property type="evidence" value="ECO:0007669"/>
    <property type="project" value="UniProtKB-KW"/>
</dbReference>
<feature type="compositionally biased region" description="Low complexity" evidence="10">
    <location>
        <begin position="1589"/>
        <end position="1644"/>
    </location>
</feature>
<keyword evidence="9" id="KW-0624">Polysaccharide degradation</keyword>
<dbReference type="Pfam" id="PF03568">
    <property type="entry name" value="Separin_C"/>
    <property type="match status" value="1"/>
</dbReference>
<dbReference type="InterPro" id="IPR040720">
    <property type="entry name" value="GH81_C"/>
</dbReference>
<feature type="compositionally biased region" description="Polar residues" evidence="10">
    <location>
        <begin position="707"/>
        <end position="720"/>
    </location>
</feature>
<gene>
    <name evidence="12" type="ORF">E3P99_01777</name>
</gene>
<dbReference type="GO" id="GO:0042973">
    <property type="term" value="F:glucan endo-1,3-beta-D-glucosidase activity"/>
    <property type="evidence" value="ECO:0007669"/>
    <property type="project" value="UniProtKB-EC"/>
</dbReference>
<evidence type="ECO:0000256" key="9">
    <source>
        <dbReference type="ARBA" id="ARBA00023326"/>
    </source>
</evidence>
<evidence type="ECO:0000256" key="7">
    <source>
        <dbReference type="ARBA" id="ARBA00023295"/>
    </source>
</evidence>
<comment type="caution">
    <text evidence="12">The sequence shown here is derived from an EMBL/GenBank/DDBJ whole genome shotgun (WGS) entry which is preliminary data.</text>
</comment>
<dbReference type="GO" id="GO:0052861">
    <property type="term" value="F:endo-1,3(4)-beta-glucanase activity"/>
    <property type="evidence" value="ECO:0007669"/>
    <property type="project" value="InterPro"/>
</dbReference>
<evidence type="ECO:0000256" key="2">
    <source>
        <dbReference type="ARBA" id="ARBA00000451"/>
    </source>
</evidence>
<evidence type="ECO:0000313" key="13">
    <source>
        <dbReference type="Proteomes" id="UP000310189"/>
    </source>
</evidence>
<evidence type="ECO:0000259" key="11">
    <source>
        <dbReference type="PROSITE" id="PS51700"/>
    </source>
</evidence>
<sequence length="2761" mass="307390">MPFTRRPHSHLSLELKSECDAAPIPSHTFYTNILLNKHSNDPIYPLPYTLRIKNGSALISCPSERQLVSGVWGPPAEFGDASKHFWMPFIPSIALSSSNANLDDVSLSDMSSYFVNVTLKPSKASKAYSSTTVSSLRIPVSRGSAFVTGVYTSTAPALRSDIAFEDCLPVSSKSGDGSRHLVSCNDGGKWFVYSWPPLEWMKVDMHTLAATNADDSFSGVVQIAKLPDDTQYGLALYDRFCGSYCEGIELVTSFDNPSSGQYTFKHRLNNEDKPALFHLLPHHLDSLIMREGVKMEHMSLYTPSNGHTSLASSETGEFSFVDSLPSLQLTPEVAIDYPVEDIRWLEQSVRDELSLDWRQDVANEPSLYFAGKLVGRLANVAVIAHSILKSDLLCRIAFTALETCVERLLSDDRPHPLIHDTTVGGIISSAAHTTNDPLSDFGASFYNDIHFHASYLLYAGAVLLSYHGMSDDMMDKLVALLRSVNSTSTTSDFIAYRAFDWYVGHSWAKGMFGSVDGKDEESTSEAAHFYYAASLFSEAIEDSEQSITARLQLAIMRSSTNHYRLLEDTNTTMPARWRANRVGMCFENKRDHSTWFSQNIECIHGIHMLPLSPITPYIRSPRFISQEFESHLRNVFPTHSGWDAIIIADWSFSSNTAAPRYAMEWIKAAPPSSFDPGLSRSWAWVLAASNNKMTHNLVRLKPSSPIMASTSTRKTTTRMPSRSKLATGAASSSPTSSAELVDKLMEISTITDALHKQLQATLQPKSTQRSSPTALADRATLALRCCNACLKTFSSISRSRDSKDSKNSTIREHLPHLVACARVSLSTLRQLDNSLPTKAIDICRATLKCVEECNLLGFTRSALNELIALHPYLWRQLCPDAAAPIQVPPTKPQGLLLFALPKEPLAADLASVQLLYFQLVTRILLSIPNTDLPALASVLTTRGSLVSHLPALRQSLKMDQYTNGTTTLYKLLCRATTDNTDQSSSSALVHFKIRSKALMLINHNHSLDLNVWWTQGWKFGLSLLRAAPDALTPYTNEVKPFWSAMVDFAQKRNQSRFMQGKGWIEFCEGWMGIAKKLDDLSSLGLLAQLLSNESQAEVEGTEKLANGMSSLSLSGDSEELFAKYNVVLLTAAANMASKAHAHDFQERECSKVTHVLDSLKHLSLNDAQFHKAEKNVDGIRRTLYNKLTVVGEMKPSVAQAVKLHDDIALWIEHHLQQKKSLSPPILYGALDTLLQLAQMSMKDTEASIAYLDRALQLIEPLKSPQANRLLASAYWNWSCVLFHDGKAGTEAQCIPAVEHCLQVAEHGIDMCKETMARQSNENAVKGDKEMLNIMIDQRPKRYELLAICYSKIHDNRSAYEAFCKSIVCSLQTSSPPIDISLEDGDDVQNFQNLIKKAMQIGLSKIMVKPNELSLYHRAEKQGIDKNVRCRLVEMQITQIEERAWSDQDACSAVLCMLIELIGPGGYNVVDHPLRRAVALLRLMEQVVLGPAIALEAWQIPAPEAIFEEVRSIIQSNELGSDAPLKAYTLSYMLSAHMYLAIYYYRSSDTALEGSSSALREARHTKEILKTLLGTGSQRKSAILRDNNLPSPVAPKKPSQPSAAPARARAGSAQQPTTTATRATRSRTAASTRGQTTQTNGTRAARPAAVTKRVVKPTATKNTAVNKSTNNKGAEEPIGNLIYNVDRVHSVLTLLTEMLGILGHTFLKIDFLKLLRRMCQTQQRNSKNSVEEYLLTSTSLAAEYVKIGKIYRAGATFTQVASMKETPPDATSESWIALQINFNLRYAEYLARTGNVQKSLLAYNDAHNLKELYDTTVDKDHLKNPVSRTLNFERTAIAAHVFASIAFIQGDMLCALKCLAQCLRLLMNAARQLAKLTPIIETKSAEKNSDPFAMDVDDGTTSKSRPHANIFENRRCAGLHWRISQSLYDCMYLLVTLYVARGSFREANFFLDEALQITDSLASPNYEAKINAAKADLKMALYQLEDSKTEIDKAALSLGGQEDNESSVLLKKAKGDLQFRQDAATDASAGYLSACLILERLDKAYTEIEAQSESPKKPVKGNADLAQLQAHDPLLPDIFGHLLRQRIWILSEDENNAESQKLLDRLTNFPATATNQAEESMLLAKMRLREAYNSFQSDLFMSSLSDARECLFHSEEPSDTITVISIPCGSVSAAPPSSLTSRQPSLDTLTDAEKFFMNALEMNVNGASAKDFRQACLSIALIKSFQTSLGKVSKSNAALAATYLDLGSAITLRRELMEVIDYKINGHDFRMDANWPAIDQISSMNMLTPLNRRSKKLMVPAPSPLGSPMYEKDSLFSEEAHVNKYWEDIKQRHIQDLSTPQEAVRDTINKLPAHYTVISISITDDKKTMFVVKYRKDLDPLVVALPLDNRQNKREGGGEEEAFTYMNAAGEFEQIIKGSDDTIKLASAGKVTTDDDKIEWWNVRKALDSRMRQLVKNIEFCWLGAFKSLFMKPTATSEAALDGLRTCLEKVFKKHIHISGRRKSVAKVKLDNALLECFSALSPLCKDEELEDLIYFVLDVYLFHGIQLAFSEIDIDGAVLDTRSALEEYHNKYADRKTEGPPEHTFLILDKLTQFMPWESIPTLRNQSVSRIPSIGFLRDRLDYITFLNQDKFYVNPKKTFCLINPSGDLKKTEKNFSGWLDEMKEFGWKGIVGREPLEQEIAHALESNDLFLYFGHGGGQRYIRSQKIRNLSKCATTMLWGCSSGSLKSSGDFDSQGNPNNYLLAGCPCLVANLWDVTDRE</sequence>
<name>A0A4T0FNU8_9BASI</name>
<keyword evidence="7" id="KW-0326">Glycosidase</keyword>
<dbReference type="GO" id="GO:0005737">
    <property type="term" value="C:cytoplasm"/>
    <property type="evidence" value="ECO:0007669"/>
    <property type="project" value="TreeGrafter"/>
</dbReference>
<evidence type="ECO:0000256" key="5">
    <source>
        <dbReference type="ARBA" id="ARBA00022829"/>
    </source>
</evidence>
<keyword evidence="13" id="KW-1185">Reference proteome</keyword>
<feature type="domain" description="Peptidase C50" evidence="11">
    <location>
        <begin position="2636"/>
        <end position="2733"/>
    </location>
</feature>
<dbReference type="OrthoDB" id="10255632at2759"/>
<evidence type="ECO:0000256" key="6">
    <source>
        <dbReference type="ARBA" id="ARBA00023277"/>
    </source>
</evidence>
<dbReference type="InterPro" id="IPR040451">
    <property type="entry name" value="GH81_N"/>
</dbReference>